<dbReference type="Proteomes" id="UP000030641">
    <property type="component" value="Unassembled WGS sequence"/>
</dbReference>
<name>A0A074YZ27_AURSE</name>
<dbReference type="PRINTS" id="PR00420">
    <property type="entry name" value="RNGMNOXGNASE"/>
</dbReference>
<dbReference type="GO" id="GO:0004497">
    <property type="term" value="F:monooxygenase activity"/>
    <property type="evidence" value="ECO:0007669"/>
    <property type="project" value="UniProtKB-KW"/>
</dbReference>
<dbReference type="OrthoDB" id="16820at2759"/>
<reference evidence="7 8" key="1">
    <citation type="journal article" date="2014" name="BMC Genomics">
        <title>Genome sequencing of four Aureobasidium pullulans varieties: biotechnological potential, stress tolerance, and description of new species.</title>
        <authorList>
            <person name="Gostin Ar C."/>
            <person name="Ohm R.A."/>
            <person name="Kogej T."/>
            <person name="Sonjak S."/>
            <person name="Turk M."/>
            <person name="Zajc J."/>
            <person name="Zalar P."/>
            <person name="Grube M."/>
            <person name="Sun H."/>
            <person name="Han J."/>
            <person name="Sharma A."/>
            <person name="Chiniquy J."/>
            <person name="Ngan C.Y."/>
            <person name="Lipzen A."/>
            <person name="Barry K."/>
            <person name="Grigoriev I.V."/>
            <person name="Gunde-Cimerman N."/>
        </authorList>
    </citation>
    <scope>NUCLEOTIDE SEQUENCE [LARGE SCALE GENOMIC DNA]</scope>
    <source>
        <strain evidence="7 8">EXF-2481</strain>
    </source>
</reference>
<dbReference type="HOGENOM" id="CLU_009665_19_3_1"/>
<evidence type="ECO:0000256" key="5">
    <source>
        <dbReference type="ARBA" id="ARBA00023033"/>
    </source>
</evidence>
<dbReference type="AlphaFoldDB" id="A0A074YZ27"/>
<keyword evidence="4" id="KW-0560">Oxidoreductase</keyword>
<feature type="domain" description="FAD-binding" evidence="6">
    <location>
        <begin position="55"/>
        <end position="405"/>
    </location>
</feature>
<dbReference type="SUPFAM" id="SSF51905">
    <property type="entry name" value="FAD/NAD(P)-binding domain"/>
    <property type="match status" value="1"/>
</dbReference>
<keyword evidence="3" id="KW-0274">FAD</keyword>
<accession>A0A074YZ27</accession>
<keyword evidence="2" id="KW-0285">Flavoprotein</keyword>
<comment type="similarity">
    <text evidence="1">Belongs to the paxM FAD-dependent monooxygenase family.</text>
</comment>
<evidence type="ECO:0000256" key="2">
    <source>
        <dbReference type="ARBA" id="ARBA00022630"/>
    </source>
</evidence>
<evidence type="ECO:0000256" key="3">
    <source>
        <dbReference type="ARBA" id="ARBA00022827"/>
    </source>
</evidence>
<proteinExistence type="inferred from homology"/>
<organism evidence="7 8">
    <name type="scientific">Aureobasidium subglaciale (strain EXF-2481)</name>
    <name type="common">Aureobasidium pullulans var. subglaciale</name>
    <dbReference type="NCBI Taxonomy" id="1043005"/>
    <lineage>
        <taxon>Eukaryota</taxon>
        <taxon>Fungi</taxon>
        <taxon>Dikarya</taxon>
        <taxon>Ascomycota</taxon>
        <taxon>Pezizomycotina</taxon>
        <taxon>Dothideomycetes</taxon>
        <taxon>Dothideomycetidae</taxon>
        <taxon>Dothideales</taxon>
        <taxon>Saccotheciaceae</taxon>
        <taxon>Aureobasidium</taxon>
    </lineage>
</organism>
<dbReference type="FunFam" id="3.50.50.60:FF:000115">
    <property type="entry name" value="Salicylate hydroxylase, putative"/>
    <property type="match status" value="1"/>
</dbReference>
<evidence type="ECO:0000256" key="4">
    <source>
        <dbReference type="ARBA" id="ARBA00023002"/>
    </source>
</evidence>
<dbReference type="SUPFAM" id="SSF54373">
    <property type="entry name" value="FAD-linked reductases, C-terminal domain"/>
    <property type="match status" value="1"/>
</dbReference>
<dbReference type="GO" id="GO:0071949">
    <property type="term" value="F:FAD binding"/>
    <property type="evidence" value="ECO:0007669"/>
    <property type="project" value="InterPro"/>
</dbReference>
<evidence type="ECO:0000256" key="1">
    <source>
        <dbReference type="ARBA" id="ARBA00007992"/>
    </source>
</evidence>
<dbReference type="PANTHER" id="PTHR13789">
    <property type="entry name" value="MONOOXYGENASE"/>
    <property type="match status" value="1"/>
</dbReference>
<dbReference type="RefSeq" id="XP_013340596.1">
    <property type="nucleotide sequence ID" value="XM_013485142.1"/>
</dbReference>
<keyword evidence="8" id="KW-1185">Reference proteome</keyword>
<dbReference type="GeneID" id="25361716"/>
<evidence type="ECO:0000259" key="6">
    <source>
        <dbReference type="Pfam" id="PF01494"/>
    </source>
</evidence>
<evidence type="ECO:0000313" key="8">
    <source>
        <dbReference type="Proteomes" id="UP000030641"/>
    </source>
</evidence>
<sequence length="477" mass="52485">MHNSTSIPSYPTRCTTFLDDLAKDIHDSRHLNGNTNGSRANEPGVIPPRALVPLDIIIVGAGLGGLATSIALSRRGHKVRVLEQATALGEVGAGIQIPSNSSRILLDWGLGSFLKGKVVEPENITFRRWEDGSAVGFTKLIPEFQKSFDAPYYVVHRADFHDAMHKLALELGVEVLVSSRVVRYNSEDAAVETANGRKYSGDLVIAADGVKSLARAVIIGTTASPPVPTGFAAYRATVDVEKMKEDPEIAWLLETSALNVWIGEDRHVMTYTIAGGRSFNMVLSHIDHTDMVTWRQENVVQDIRDSFAGWDPCLMKIIHLIDKGLKWPLLSGEVLNRWLDPSGKLLLIGDAAHAMVPYMSQGAAMAVEDGAALGEILSIVEHKSQIHSALSVFERVRMQRTSQMQEASLLNGKIWHFADGPEQRARDASMRAEVEGKQFISSPNQWSDPVTQWWAYGYRAADEVVKAWKESLSAKNL</sequence>
<dbReference type="EMBL" id="KL584773">
    <property type="protein sequence ID" value="KEQ92081.1"/>
    <property type="molecule type" value="Genomic_DNA"/>
</dbReference>
<protein>
    <recommendedName>
        <fullName evidence="6">FAD-binding domain-containing protein</fullName>
    </recommendedName>
</protein>
<gene>
    <name evidence="7" type="ORF">AUEXF2481DRAFT_101082</name>
</gene>
<dbReference type="InterPro" id="IPR002938">
    <property type="entry name" value="FAD-bd"/>
</dbReference>
<dbReference type="Pfam" id="PF01494">
    <property type="entry name" value="FAD_binding_3"/>
    <property type="match status" value="1"/>
</dbReference>
<dbReference type="InterPro" id="IPR036188">
    <property type="entry name" value="FAD/NAD-bd_sf"/>
</dbReference>
<dbReference type="InterPro" id="IPR050493">
    <property type="entry name" value="FAD-dep_Monooxygenase_BioMet"/>
</dbReference>
<keyword evidence="5" id="KW-0503">Monooxygenase</keyword>
<dbReference type="Gene3D" id="3.50.50.60">
    <property type="entry name" value="FAD/NAD(P)-binding domain"/>
    <property type="match status" value="1"/>
</dbReference>
<dbReference type="PANTHER" id="PTHR13789:SF306">
    <property type="entry name" value="HYDROXYLASE, PUTATIVE-RELATED"/>
    <property type="match status" value="1"/>
</dbReference>
<dbReference type="STRING" id="1043005.A0A074YZ27"/>
<evidence type="ECO:0000313" key="7">
    <source>
        <dbReference type="EMBL" id="KEQ92081.1"/>
    </source>
</evidence>
<dbReference type="OMA" id="VMTYTIG"/>
<dbReference type="InParanoid" id="A0A074YZ27"/>